<accession>Q9G0H7</accession>
<dbReference type="Proteomes" id="UP000001161">
    <property type="component" value="Segment"/>
</dbReference>
<keyword evidence="2" id="KW-1185">Reference proteome</keyword>
<evidence type="ECO:0000313" key="2">
    <source>
        <dbReference type="Proteomes" id="UP000001161"/>
    </source>
</evidence>
<name>Q9G0H7_9CAUD</name>
<protein>
    <submittedName>
        <fullName evidence="1">Gp8</fullName>
    </submittedName>
</protein>
<dbReference type="GeneID" id="1263068"/>
<organism evidence="1 2">
    <name type="scientific">Roseobacter phage SIO1</name>
    <dbReference type="NCBI Taxonomy" id="2905867"/>
    <lineage>
        <taxon>Viruses</taxon>
        <taxon>Duplodnaviria</taxon>
        <taxon>Heunggongvirae</taxon>
        <taxon>Uroviricota</taxon>
        <taxon>Caudoviricetes</taxon>
        <taxon>Zobellviridae</taxon>
        <taxon>Cobavirinae</taxon>
        <taxon>Siovirus</taxon>
        <taxon>Siovirus americense</taxon>
    </lineage>
</organism>
<dbReference type="KEGG" id="vg:1263068"/>
<reference evidence="1 2" key="1">
    <citation type="journal article" date="2000" name="Limnol. Oceanogr.">
        <title>The complete genomic sequence of the marine phage Roseophage SIO1 shares homology with nonmarine phages.</title>
        <authorList>
            <person name="Rohwer F.L."/>
            <person name="Segall A.M."/>
            <person name="Steward G."/>
            <person name="Seguritan V."/>
            <person name="Breitbart M."/>
            <person name="Wolven F."/>
            <person name="Azam F."/>
        </authorList>
    </citation>
    <scope>NUCLEOTIDE SEQUENCE [LARGE SCALE GENOMIC DNA]</scope>
</reference>
<dbReference type="EMBL" id="AF189021">
    <property type="protein sequence ID" value="AAG02591.1"/>
    <property type="molecule type" value="Genomic_DNA"/>
</dbReference>
<evidence type="ECO:0000313" key="1">
    <source>
        <dbReference type="EMBL" id="AAG02591.1"/>
    </source>
</evidence>
<sequence>MFSKFSFNTSVELNPDCSVVTVGFLAISVHQPNTCCIIFCFSFLKSSLFQSTIKFILRWSTPLLTSIIQVTSISQVLLSIVTCLTFFKIIDHVPDGTSLQLQH</sequence>
<proteinExistence type="predicted"/>
<dbReference type="RefSeq" id="NP_064746.1">
    <property type="nucleotide sequence ID" value="NC_002519.1"/>
</dbReference>